<comment type="caution">
    <text evidence="1">The sequence shown here is derived from an EMBL/GenBank/DDBJ whole genome shotgun (WGS) entry which is preliminary data.</text>
</comment>
<protein>
    <submittedName>
        <fullName evidence="1">Uncharacterized protein</fullName>
    </submittedName>
</protein>
<sequence>MVSYMSLLMYGVGGIVVAGMALLVVFQEKLVYVPVLPGLTKSYPITPARLRMIYEDVWLTSSDGLRLHSWFIKFSPDCTGPTILFFQENAGNIAHRLEMVRIMLQKLHCNIFMLSYRGYGASDGYPSQQGITRDAQAALDHLSQRTDIDTSQIVVFGRSLGGAVGVVVTKNNPDKVAALILENTFTSILDMAGVLLPFLKYFIGGSISKGPKILNFVVRSPWNTLDVVGEVKQPILFLSGLRDEMVPPFHMQMLYAKAAARNKRCTFVDFPNGMHMDTWLAGGDLYWKTVQTFLQKNVLQKNDDYFHANTNDTETR</sequence>
<reference evidence="2" key="1">
    <citation type="journal article" date="2022" name="Mol. Ecol. Resour.">
        <title>The genomes of chicory, endive, great burdock and yacon provide insights into Asteraceae palaeo-polyploidization history and plant inulin production.</title>
        <authorList>
            <person name="Fan W."/>
            <person name="Wang S."/>
            <person name="Wang H."/>
            <person name="Wang A."/>
            <person name="Jiang F."/>
            <person name="Liu H."/>
            <person name="Zhao H."/>
            <person name="Xu D."/>
            <person name="Zhang Y."/>
        </authorList>
    </citation>
    <scope>NUCLEOTIDE SEQUENCE [LARGE SCALE GENOMIC DNA]</scope>
    <source>
        <strain evidence="2">cv. Punajuju</strain>
    </source>
</reference>
<gene>
    <name evidence="1" type="ORF">L2E82_02822</name>
</gene>
<evidence type="ECO:0000313" key="1">
    <source>
        <dbReference type="EMBL" id="KAI3790011.1"/>
    </source>
</evidence>
<evidence type="ECO:0000313" key="2">
    <source>
        <dbReference type="Proteomes" id="UP001055811"/>
    </source>
</evidence>
<reference evidence="1 2" key="2">
    <citation type="journal article" date="2022" name="Mol. Ecol. Resour.">
        <title>The genomes of chicory, endive, great burdock and yacon provide insights into Asteraceae paleo-polyploidization history and plant inulin production.</title>
        <authorList>
            <person name="Fan W."/>
            <person name="Wang S."/>
            <person name="Wang H."/>
            <person name="Wang A."/>
            <person name="Jiang F."/>
            <person name="Liu H."/>
            <person name="Zhao H."/>
            <person name="Xu D."/>
            <person name="Zhang Y."/>
        </authorList>
    </citation>
    <scope>NUCLEOTIDE SEQUENCE [LARGE SCALE GENOMIC DNA]</scope>
    <source>
        <strain evidence="2">cv. Punajuju</strain>
        <tissue evidence="1">Leaves</tissue>
    </source>
</reference>
<organism evidence="1 2">
    <name type="scientific">Cichorium intybus</name>
    <name type="common">Chicory</name>
    <dbReference type="NCBI Taxonomy" id="13427"/>
    <lineage>
        <taxon>Eukaryota</taxon>
        <taxon>Viridiplantae</taxon>
        <taxon>Streptophyta</taxon>
        <taxon>Embryophyta</taxon>
        <taxon>Tracheophyta</taxon>
        <taxon>Spermatophyta</taxon>
        <taxon>Magnoliopsida</taxon>
        <taxon>eudicotyledons</taxon>
        <taxon>Gunneridae</taxon>
        <taxon>Pentapetalae</taxon>
        <taxon>asterids</taxon>
        <taxon>campanulids</taxon>
        <taxon>Asterales</taxon>
        <taxon>Asteraceae</taxon>
        <taxon>Cichorioideae</taxon>
        <taxon>Cichorieae</taxon>
        <taxon>Cichoriinae</taxon>
        <taxon>Cichorium</taxon>
    </lineage>
</organism>
<dbReference type="EMBL" id="CM042009">
    <property type="protein sequence ID" value="KAI3790011.1"/>
    <property type="molecule type" value="Genomic_DNA"/>
</dbReference>
<keyword evidence="2" id="KW-1185">Reference proteome</keyword>
<name>A0ACB9H3C9_CICIN</name>
<proteinExistence type="predicted"/>
<accession>A0ACB9H3C9</accession>
<dbReference type="Proteomes" id="UP001055811">
    <property type="component" value="Linkage Group LG01"/>
</dbReference>